<dbReference type="Pfam" id="PF13175">
    <property type="entry name" value="AAA_15"/>
    <property type="match status" value="1"/>
</dbReference>
<dbReference type="SUPFAM" id="SSF52540">
    <property type="entry name" value="P-loop containing nucleoside triphosphate hydrolases"/>
    <property type="match status" value="1"/>
</dbReference>
<dbReference type="InterPro" id="IPR027417">
    <property type="entry name" value="P-loop_NTPase"/>
</dbReference>
<dbReference type="EMBL" id="CP021416">
    <property type="protein sequence ID" value="ARU49207.1"/>
    <property type="molecule type" value="Genomic_DNA"/>
</dbReference>
<gene>
    <name evidence="3" type="ORF">Sdiek1_2048</name>
</gene>
<accession>A0A1Y0HM64</accession>
<keyword evidence="1" id="KW-0175">Coiled coil</keyword>
<dbReference type="Gene3D" id="3.40.50.300">
    <property type="entry name" value="P-loop containing nucleotide triphosphate hydrolases"/>
    <property type="match status" value="1"/>
</dbReference>
<evidence type="ECO:0000313" key="3">
    <source>
        <dbReference type="EMBL" id="ARU49207.1"/>
    </source>
</evidence>
<evidence type="ECO:0000313" key="4">
    <source>
        <dbReference type="Proteomes" id="UP000196005"/>
    </source>
</evidence>
<feature type="domain" description="Endonuclease GajA/Old nuclease/RecF-like AAA" evidence="2">
    <location>
        <begin position="53"/>
        <end position="502"/>
    </location>
</feature>
<dbReference type="RefSeq" id="WP_087438994.1">
    <property type="nucleotide sequence ID" value="NZ_CP021416.1"/>
</dbReference>
<protein>
    <recommendedName>
        <fullName evidence="2">Endonuclease GajA/Old nuclease/RecF-like AAA domain-containing protein</fullName>
    </recommendedName>
</protein>
<name>A0A1Y0HM64_9BACT</name>
<organism evidence="3 4">
    <name type="scientific">Sulfurospirillum diekertiae</name>
    <dbReference type="NCBI Taxonomy" id="1854492"/>
    <lineage>
        <taxon>Bacteria</taxon>
        <taxon>Pseudomonadati</taxon>
        <taxon>Campylobacterota</taxon>
        <taxon>Epsilonproteobacteria</taxon>
        <taxon>Campylobacterales</taxon>
        <taxon>Sulfurospirillaceae</taxon>
        <taxon>Sulfurospirillum</taxon>
    </lineage>
</organism>
<dbReference type="PANTHER" id="PTHR43581:SF4">
    <property type="entry name" value="ATP_GTP PHOSPHATASE"/>
    <property type="match status" value="1"/>
</dbReference>
<evidence type="ECO:0000256" key="1">
    <source>
        <dbReference type="SAM" id="Coils"/>
    </source>
</evidence>
<dbReference type="KEGG" id="suls:Sdiek1_2048"/>
<dbReference type="InterPro" id="IPR051396">
    <property type="entry name" value="Bact_Antivir_Def_Nuclease"/>
</dbReference>
<reference evidence="4" key="1">
    <citation type="submission" date="2017-05" db="EMBL/GenBank/DDBJ databases">
        <title>Dechlorination kinetics govern the competition between two new strains of the genus Sulfurospirillum.</title>
        <authorList>
            <person name="Buttet G.F."/>
            <person name="Murray A.M."/>
            <person name="Goris T."/>
            <person name="Burion M."/>
            <person name="Lin B."/>
            <person name="Rolle M."/>
            <person name="Maillard J."/>
        </authorList>
    </citation>
    <scope>NUCLEOTIDE SEQUENCE [LARGE SCALE GENOMIC DNA]</scope>
    <source>
        <strain evidence="4">SL2-1</strain>
    </source>
</reference>
<proteinExistence type="predicted"/>
<feature type="coiled-coil region" evidence="1">
    <location>
        <begin position="596"/>
        <end position="623"/>
    </location>
</feature>
<evidence type="ECO:0000259" key="2">
    <source>
        <dbReference type="Pfam" id="PF13175"/>
    </source>
</evidence>
<dbReference type="Proteomes" id="UP000196005">
    <property type="component" value="Chromosome"/>
</dbReference>
<dbReference type="InterPro" id="IPR041685">
    <property type="entry name" value="AAA_GajA/Old/RecF-like"/>
</dbReference>
<dbReference type="PANTHER" id="PTHR43581">
    <property type="entry name" value="ATP/GTP PHOSPHATASE"/>
    <property type="match status" value="1"/>
</dbReference>
<sequence length="624" mass="73206">MELVYLWIEKYKNIKEQGFNFSLRFTCKYENDIFTIHRKEPKPITVFPENINITAIVGENGSGKSSLFKSILQSIKYPVKPTNPSGTIQPDLHIDGLIPCFLIVEIEEKLYYINNTKKDISFEDCNEIQKNKIGAYSIYVNYMLDSLKDDASETWVDNYYYRHDNYATPILLEPNKKNNQIDLNTIDYLMAQRFDWQFLTGQTHEVIRKFFHPTHVLINADTEKLKSKLKKLRVGIRFKHPIIGALTFKDALLENMTIEKLEVIFEQFVQNSEKQIDEFFNNCNYSAINKLYFVLKILLNEGLTNIPIWRQLVKMILDSNTQQDILMSLITIVDTQGMQTIYNELEDLSELTFSTKDKLRYCVRFQEIENTIQKKDIIANIEIIQKENTTQSKRLLAYPMWITKTYFEGDPTKNGKSLDKLSSGEKTYLKFLMMMAYEIEQIRTKKDDGGNKIYHTMNFFLDEVEFSMHPNWQKRLLKNIVDLLKPIDLDFNIMLASHSPFLLSDIPKENVIFLKDGKQDNPDIPQTFGANIHTLLSHGFFYERGADGRICERKKSIMPLNILIRKKLTKKEIAYCENIISIIGEPILKSTLQAMLFSKETKLEKLKRQKRRARKSYQTRKRES</sequence>
<dbReference type="AlphaFoldDB" id="A0A1Y0HM64"/>
<keyword evidence="4" id="KW-1185">Reference proteome</keyword>